<reference evidence="3 4" key="1">
    <citation type="submission" date="2011-12" db="EMBL/GenBank/DDBJ databases">
        <title>Whole genome shotgun sequence of Arthrobacter globiformis NBRC 12137.</title>
        <authorList>
            <person name="Miyazawa S."/>
            <person name="Hosoyama A."/>
            <person name="Tsuchikane K."/>
            <person name="Katsumata H."/>
            <person name="Yamazaki S."/>
            <person name="Fujita N."/>
        </authorList>
    </citation>
    <scope>NUCLEOTIDE SEQUENCE [LARGE SCALE GENOMIC DNA]</scope>
    <source>
        <strain evidence="3 4">NBRC 12137</strain>
    </source>
</reference>
<feature type="region of interest" description="Disordered" evidence="1">
    <location>
        <begin position="424"/>
        <end position="492"/>
    </location>
</feature>
<evidence type="ECO:0008006" key="5">
    <source>
        <dbReference type="Google" id="ProtNLM"/>
    </source>
</evidence>
<dbReference type="AlphaFoldDB" id="H0QJQ3"/>
<comment type="caution">
    <text evidence="3">The sequence shown here is derived from an EMBL/GenBank/DDBJ whole genome shotgun (WGS) entry which is preliminary data.</text>
</comment>
<dbReference type="eggNOG" id="COG0265">
    <property type="taxonomic scope" value="Bacteria"/>
</dbReference>
<evidence type="ECO:0000256" key="1">
    <source>
        <dbReference type="SAM" id="MobiDB-lite"/>
    </source>
</evidence>
<dbReference type="Proteomes" id="UP000003828">
    <property type="component" value="Unassembled WGS sequence"/>
</dbReference>
<gene>
    <name evidence="3" type="ORF">ARGLB_035_00180</name>
</gene>
<dbReference type="SUPFAM" id="SSF50494">
    <property type="entry name" value="Trypsin-like serine proteases"/>
    <property type="match status" value="1"/>
</dbReference>
<feature type="transmembrane region" description="Helical" evidence="2">
    <location>
        <begin position="396"/>
        <end position="416"/>
    </location>
</feature>
<dbReference type="STRING" id="1077972.ARGLB_035_00180"/>
<evidence type="ECO:0000313" key="3">
    <source>
        <dbReference type="EMBL" id="GAB13054.1"/>
    </source>
</evidence>
<proteinExistence type="predicted"/>
<keyword evidence="2" id="KW-0812">Transmembrane</keyword>
<evidence type="ECO:0000256" key="2">
    <source>
        <dbReference type="SAM" id="Phobius"/>
    </source>
</evidence>
<feature type="compositionally biased region" description="Low complexity" evidence="1">
    <location>
        <begin position="424"/>
        <end position="446"/>
    </location>
</feature>
<keyword evidence="4" id="KW-1185">Reference proteome</keyword>
<evidence type="ECO:0000313" key="4">
    <source>
        <dbReference type="Proteomes" id="UP000003828"/>
    </source>
</evidence>
<organism evidence="3 4">
    <name type="scientific">Arthrobacter globiformis (strain ATCC 8010 / DSM 20124 / JCM 1332 / NBRC 12137 / NCIMB 8907 / NRRL B-2979 / 168)</name>
    <dbReference type="NCBI Taxonomy" id="1077972"/>
    <lineage>
        <taxon>Bacteria</taxon>
        <taxon>Bacillati</taxon>
        <taxon>Actinomycetota</taxon>
        <taxon>Actinomycetes</taxon>
        <taxon>Micrococcales</taxon>
        <taxon>Micrococcaceae</taxon>
        <taxon>Arthrobacter</taxon>
    </lineage>
</organism>
<accession>H0QJQ3</accession>
<keyword evidence="2" id="KW-0472">Membrane</keyword>
<dbReference type="EMBL" id="BAEG01000035">
    <property type="protein sequence ID" value="GAB13054.1"/>
    <property type="molecule type" value="Genomic_DNA"/>
</dbReference>
<protein>
    <recommendedName>
        <fullName evidence="5">Zinc-ribbon domain-containing protein</fullName>
    </recommendedName>
</protein>
<feature type="region of interest" description="Disordered" evidence="1">
    <location>
        <begin position="502"/>
        <end position="521"/>
    </location>
</feature>
<dbReference type="InterPro" id="IPR009003">
    <property type="entry name" value="Peptidase_S1_PA"/>
</dbReference>
<name>H0QJQ3_ARTG1</name>
<feature type="compositionally biased region" description="Basic and acidic residues" evidence="1">
    <location>
        <begin position="450"/>
        <end position="474"/>
    </location>
</feature>
<keyword evidence="2" id="KW-1133">Transmembrane helix</keyword>
<sequence>METADLNRETVLRLPVVHLLDLLLKVLLAVVIAAGLTGASSPAPSPTPSMQSGMEGTKAALVRIELVAVAEIAHIDHSSGEVEIARGRSIVPLRSATGILLSADGIVATTWESLALDEDTVAAYAANELFAAKMHVPILGNNGNRARRGYTPDPHWGPHLQHCYKQVTHCVLFSVAQYHVRTYTSKPGDVVAELLNTPSKPNDVALLRISGGGAAPTASLAPSAPAPKVDGMLLGFTQRPTPKVAPVQLPTKVDATAARIQSATNLAGPLLAGVASGPVVDRATGQVLGLAGSRLPDGGAALVPAAAIRAALAKTGLQASPSRFDAVFRRGIDHLVAGNQGGSAESALAESLTYFDSALATTRLAEARALGAKQSSTGQAQAAGDKNTATSLPGPLVPVLLGALLLAIIAGAMVLVRRRAALATASPASGSRPAASHPPAAGAFRAGSHAPDHSRASVERTELTKDAGDNDRRASRGRNHSVRTDAGEHHSPAQPQALMYFATPPAPESKPNAHASAQPGAGETRFAGPLAPRAVGEVPAFCFRCGRQVQAEWRFCVSCGQRIG</sequence>
<feature type="compositionally biased region" description="Basic and acidic residues" evidence="1">
    <location>
        <begin position="482"/>
        <end position="491"/>
    </location>
</feature>